<dbReference type="OrthoDB" id="2695555at2"/>
<proteinExistence type="predicted"/>
<evidence type="ECO:0008006" key="3">
    <source>
        <dbReference type="Google" id="ProtNLM"/>
    </source>
</evidence>
<protein>
    <recommendedName>
        <fullName evidence="3">DUF2564 domain-containing protein</fullName>
    </recommendedName>
</protein>
<evidence type="ECO:0000313" key="1">
    <source>
        <dbReference type="EMBL" id="OEH92847.1"/>
    </source>
</evidence>
<evidence type="ECO:0000313" key="2">
    <source>
        <dbReference type="Proteomes" id="UP000095209"/>
    </source>
</evidence>
<dbReference type="InterPro" id="IPR020314">
    <property type="entry name" value="Uncharacterised_YpzA"/>
</dbReference>
<dbReference type="EMBL" id="MJEH01000022">
    <property type="protein sequence ID" value="OEH92847.1"/>
    <property type="molecule type" value="Genomic_DNA"/>
</dbReference>
<gene>
    <name evidence="1" type="ORF">BFG57_02305</name>
</gene>
<dbReference type="RefSeq" id="WP_069717289.1">
    <property type="nucleotide sequence ID" value="NZ_MJEH01000022.1"/>
</dbReference>
<organism evidence="1 2">
    <name type="scientific">Bacillus solimangrovi</name>
    <dbReference type="NCBI Taxonomy" id="1305675"/>
    <lineage>
        <taxon>Bacteria</taxon>
        <taxon>Bacillati</taxon>
        <taxon>Bacillota</taxon>
        <taxon>Bacilli</taxon>
        <taxon>Bacillales</taxon>
        <taxon>Bacillaceae</taxon>
        <taxon>Bacillus</taxon>
    </lineage>
</organism>
<dbReference type="AlphaFoldDB" id="A0A1E5LFI8"/>
<name>A0A1E5LFI8_9BACI</name>
<keyword evidence="2" id="KW-1185">Reference proteome</keyword>
<dbReference type="Proteomes" id="UP000095209">
    <property type="component" value="Unassembled WGS sequence"/>
</dbReference>
<reference evidence="1 2" key="1">
    <citation type="submission" date="2016-08" db="EMBL/GenBank/DDBJ databases">
        <title>Genome of Bacillus solimangrovi GH2-4.</title>
        <authorList>
            <person name="Lim S."/>
            <person name="Kim B.-C."/>
        </authorList>
    </citation>
    <scope>NUCLEOTIDE SEQUENCE [LARGE SCALE GENOMIC DNA]</scope>
    <source>
        <strain evidence="1 2">GH2-4</strain>
    </source>
</reference>
<dbReference type="Pfam" id="PF10819">
    <property type="entry name" value="DUF2564"/>
    <property type="match status" value="1"/>
</dbReference>
<sequence length="82" mass="9143">MDKQFGFNQQEQVEMSVKAAQKMVGAATMNMEPDALDAAQEALNNAKQQLQSIQTDPSSEAFIAQQQIFINRCQEQLSEALH</sequence>
<accession>A0A1E5LFI8</accession>
<comment type="caution">
    <text evidence="1">The sequence shown here is derived from an EMBL/GenBank/DDBJ whole genome shotgun (WGS) entry which is preliminary data.</text>
</comment>